<feature type="transmembrane region" description="Helical" evidence="1">
    <location>
        <begin position="27"/>
        <end position="52"/>
    </location>
</feature>
<keyword evidence="1" id="KW-0812">Transmembrane</keyword>
<evidence type="ECO:0000313" key="3">
    <source>
        <dbReference type="Proteomes" id="UP000291343"/>
    </source>
</evidence>
<sequence>MQFDFMPKGKKDDALKMFSRNHIRKNWSLIPIVAIISAATSFVAINCVYMYFTRDIQVYRDRAPYNYRIDLENPVPNKMYRFWCNVEPNKELAGIYKKMKEADKEKKEAEKEK</sequence>
<reference evidence="2 3" key="1">
    <citation type="journal article" date="2017" name="Gigascience">
        <title>Genome sequence of the small brown planthopper, Laodelphax striatellus.</title>
        <authorList>
            <person name="Zhu J."/>
            <person name="Jiang F."/>
            <person name="Wang X."/>
            <person name="Yang P."/>
            <person name="Bao Y."/>
            <person name="Zhao W."/>
            <person name="Wang W."/>
            <person name="Lu H."/>
            <person name="Wang Q."/>
            <person name="Cui N."/>
            <person name="Li J."/>
            <person name="Chen X."/>
            <person name="Luo L."/>
            <person name="Yu J."/>
            <person name="Kang L."/>
            <person name="Cui F."/>
        </authorList>
    </citation>
    <scope>NUCLEOTIDE SEQUENCE [LARGE SCALE GENOMIC DNA]</scope>
    <source>
        <strain evidence="2">Lst14</strain>
    </source>
</reference>
<organism evidence="2 3">
    <name type="scientific">Laodelphax striatellus</name>
    <name type="common">Small brown planthopper</name>
    <name type="synonym">Delphax striatella</name>
    <dbReference type="NCBI Taxonomy" id="195883"/>
    <lineage>
        <taxon>Eukaryota</taxon>
        <taxon>Metazoa</taxon>
        <taxon>Ecdysozoa</taxon>
        <taxon>Arthropoda</taxon>
        <taxon>Hexapoda</taxon>
        <taxon>Insecta</taxon>
        <taxon>Pterygota</taxon>
        <taxon>Neoptera</taxon>
        <taxon>Paraneoptera</taxon>
        <taxon>Hemiptera</taxon>
        <taxon>Auchenorrhyncha</taxon>
        <taxon>Fulgoroidea</taxon>
        <taxon>Delphacidae</taxon>
        <taxon>Criomorphinae</taxon>
        <taxon>Laodelphax</taxon>
    </lineage>
</organism>
<evidence type="ECO:0000256" key="1">
    <source>
        <dbReference type="SAM" id="Phobius"/>
    </source>
</evidence>
<dbReference type="InParanoid" id="A0A482WG66"/>
<name>A0A482WG66_LAOST</name>
<comment type="caution">
    <text evidence="2">The sequence shown here is derived from an EMBL/GenBank/DDBJ whole genome shotgun (WGS) entry which is preliminary data.</text>
</comment>
<dbReference type="Proteomes" id="UP000291343">
    <property type="component" value="Unassembled WGS sequence"/>
</dbReference>
<dbReference type="EMBL" id="QKKF02036993">
    <property type="protein sequence ID" value="RZF32484.1"/>
    <property type="molecule type" value="Genomic_DNA"/>
</dbReference>
<proteinExistence type="predicted"/>
<accession>A0A482WG66</accession>
<keyword evidence="3" id="KW-1185">Reference proteome</keyword>
<evidence type="ECO:0000313" key="2">
    <source>
        <dbReference type="EMBL" id="RZF32484.1"/>
    </source>
</evidence>
<keyword evidence="1" id="KW-0472">Membrane</keyword>
<dbReference type="SMR" id="A0A482WG66"/>
<gene>
    <name evidence="2" type="ORF">LSTR_LSTR012222</name>
</gene>
<dbReference type="AlphaFoldDB" id="A0A482WG66"/>
<protein>
    <submittedName>
        <fullName evidence="2">Uncharacterized protein</fullName>
    </submittedName>
</protein>
<keyword evidence="1" id="KW-1133">Transmembrane helix</keyword>